<keyword evidence="1" id="KW-0808">Transferase</keyword>
<dbReference type="Proteomes" id="UP001519654">
    <property type="component" value="Unassembled WGS sequence"/>
</dbReference>
<dbReference type="Pfam" id="PF00583">
    <property type="entry name" value="Acetyltransf_1"/>
    <property type="match status" value="1"/>
</dbReference>
<dbReference type="PANTHER" id="PTHR43877">
    <property type="entry name" value="AMINOALKYLPHOSPHONATE N-ACETYLTRANSFERASE-RELATED-RELATED"/>
    <property type="match status" value="1"/>
</dbReference>
<evidence type="ECO:0000313" key="4">
    <source>
        <dbReference type="EMBL" id="MBU2669725.1"/>
    </source>
</evidence>
<evidence type="ECO:0000256" key="1">
    <source>
        <dbReference type="ARBA" id="ARBA00022679"/>
    </source>
</evidence>
<evidence type="ECO:0000313" key="5">
    <source>
        <dbReference type="Proteomes" id="UP001519654"/>
    </source>
</evidence>
<protein>
    <submittedName>
        <fullName evidence="4">GNAT family N-acetyltransferase</fullName>
    </submittedName>
</protein>
<dbReference type="PROSITE" id="PS51186">
    <property type="entry name" value="GNAT"/>
    <property type="match status" value="1"/>
</dbReference>
<dbReference type="InterPro" id="IPR000182">
    <property type="entry name" value="GNAT_dom"/>
</dbReference>
<accession>A0ABS5Z214</accession>
<dbReference type="InterPro" id="IPR050832">
    <property type="entry name" value="Bact_Acetyltransf"/>
</dbReference>
<comment type="caution">
    <text evidence="4">The sequence shown here is derived from an EMBL/GenBank/DDBJ whole genome shotgun (WGS) entry which is preliminary data.</text>
</comment>
<keyword evidence="5" id="KW-1185">Reference proteome</keyword>
<proteinExistence type="predicted"/>
<dbReference type="CDD" id="cd04301">
    <property type="entry name" value="NAT_SF"/>
    <property type="match status" value="1"/>
</dbReference>
<dbReference type="SUPFAM" id="SSF55729">
    <property type="entry name" value="Acyl-CoA N-acyltransferases (Nat)"/>
    <property type="match status" value="1"/>
</dbReference>
<keyword evidence="2" id="KW-0012">Acyltransferase</keyword>
<sequence length="132" mass="14101">MMIEARPALDPELAALVAAQQHEGGQDFVPDDRAAYFVAVVDGRAVACAAWQPVPEAGVAELNRLYVRPAFRGRGIARQLIVAIEEEALAEGRPVVRLTAGAESPAAIALFQSSGYDRSGAWFTKRLAALVQ</sequence>
<dbReference type="InterPro" id="IPR016181">
    <property type="entry name" value="Acyl_CoA_acyltransferase"/>
</dbReference>
<dbReference type="Gene3D" id="3.40.630.30">
    <property type="match status" value="1"/>
</dbReference>
<evidence type="ECO:0000256" key="2">
    <source>
        <dbReference type="ARBA" id="ARBA00023315"/>
    </source>
</evidence>
<organism evidence="4 5">
    <name type="scientific">Paractinoplanes bogorensis</name>
    <dbReference type="NCBI Taxonomy" id="1610840"/>
    <lineage>
        <taxon>Bacteria</taxon>
        <taxon>Bacillati</taxon>
        <taxon>Actinomycetota</taxon>
        <taxon>Actinomycetes</taxon>
        <taxon>Micromonosporales</taxon>
        <taxon>Micromonosporaceae</taxon>
        <taxon>Paractinoplanes</taxon>
    </lineage>
</organism>
<name>A0ABS5Z214_9ACTN</name>
<reference evidence="4 5" key="1">
    <citation type="submission" date="2021-06" db="EMBL/GenBank/DDBJ databases">
        <title>Actinoplanes lichenicola sp. nov., and Actinoplanes ovalisporus sp. nov., isolated from lichen in Thailand.</title>
        <authorList>
            <person name="Saeng-In P."/>
            <person name="Kanchanasin P."/>
            <person name="Yuki M."/>
            <person name="Kudo T."/>
            <person name="Ohkuma M."/>
            <person name="Phongsopitanun W."/>
            <person name="Tanasupawat S."/>
        </authorList>
    </citation>
    <scope>NUCLEOTIDE SEQUENCE [LARGE SCALE GENOMIC DNA]</scope>
    <source>
        <strain evidence="4 5">NBRC 110975</strain>
    </source>
</reference>
<dbReference type="EMBL" id="JAHKKG010000016">
    <property type="protein sequence ID" value="MBU2669725.1"/>
    <property type="molecule type" value="Genomic_DNA"/>
</dbReference>
<gene>
    <name evidence="4" type="ORF">KOI35_40075</name>
</gene>
<evidence type="ECO:0000259" key="3">
    <source>
        <dbReference type="PROSITE" id="PS51186"/>
    </source>
</evidence>
<feature type="domain" description="N-acetyltransferase" evidence="3">
    <location>
        <begin position="1"/>
        <end position="132"/>
    </location>
</feature>